<dbReference type="AlphaFoldDB" id="A0A1A9I8Q1"/>
<dbReference type="KEGG" id="nia:A8C56_20775"/>
<reference evidence="1 2" key="1">
    <citation type="submission" date="2016-05" db="EMBL/GenBank/DDBJ databases">
        <title>Niabella ginsenosidivorans BS26 whole genome sequencing.</title>
        <authorList>
            <person name="Im W.T."/>
            <person name="Siddiqi M.Z."/>
        </authorList>
    </citation>
    <scope>NUCLEOTIDE SEQUENCE [LARGE SCALE GENOMIC DNA]</scope>
    <source>
        <strain evidence="1 2">BS26</strain>
    </source>
</reference>
<sequence>MNDIATNYYFGGYYLTKLRPKGYGSGLGNLIYTCSECINDPLLDTWSYSWATDNNKQIDEIKSNFKLSENQIDKIRNWVNDKIQDNKIGFLNVFQDLETALDYKSRFFIHLSDIKIFALYFDANEKEAILKEFRPQSETMREIGLRLTLLKEILEPENEIVLGYDYIGIEIDGSFHSFHCHDIGRELAGKFGLVLNEYGLFDSNLNSKQVLDYLNDEKNGCEPVPWFIVKTKLVRDV</sequence>
<dbReference type="EMBL" id="CP015772">
    <property type="protein sequence ID" value="ANH83090.1"/>
    <property type="molecule type" value="Genomic_DNA"/>
</dbReference>
<dbReference type="Proteomes" id="UP000077667">
    <property type="component" value="Chromosome"/>
</dbReference>
<gene>
    <name evidence="1" type="ORF">A8C56_20775</name>
</gene>
<evidence type="ECO:0000313" key="1">
    <source>
        <dbReference type="EMBL" id="ANH83090.1"/>
    </source>
</evidence>
<keyword evidence="2" id="KW-1185">Reference proteome</keyword>
<organism evidence="1 2">
    <name type="scientific">Niabella ginsenosidivorans</name>
    <dbReference type="NCBI Taxonomy" id="1176587"/>
    <lineage>
        <taxon>Bacteria</taxon>
        <taxon>Pseudomonadati</taxon>
        <taxon>Bacteroidota</taxon>
        <taxon>Chitinophagia</taxon>
        <taxon>Chitinophagales</taxon>
        <taxon>Chitinophagaceae</taxon>
        <taxon>Niabella</taxon>
    </lineage>
</organism>
<dbReference type="OrthoDB" id="5525501at2"/>
<dbReference type="RefSeq" id="WP_067760342.1">
    <property type="nucleotide sequence ID" value="NZ_CP015772.1"/>
</dbReference>
<accession>A0A1A9I8Q1</accession>
<evidence type="ECO:0000313" key="2">
    <source>
        <dbReference type="Proteomes" id="UP000077667"/>
    </source>
</evidence>
<proteinExistence type="predicted"/>
<name>A0A1A9I8Q1_9BACT</name>
<protein>
    <submittedName>
        <fullName evidence="1">Uncharacterized protein</fullName>
    </submittedName>
</protein>